<dbReference type="PANTHER" id="PTHR33710:SF71">
    <property type="entry name" value="ENDONUCLEASE_EXONUCLEASE_PHOSPHATASE DOMAIN-CONTAINING PROTEIN"/>
    <property type="match status" value="1"/>
</dbReference>
<feature type="domain" description="Zinc knuckle CX2CX4HX4C" evidence="3">
    <location>
        <begin position="40"/>
        <end position="73"/>
    </location>
</feature>
<proteinExistence type="predicted"/>
<dbReference type="InterPro" id="IPR002156">
    <property type="entry name" value="RNaseH_domain"/>
</dbReference>
<dbReference type="Pfam" id="PF14392">
    <property type="entry name" value="zf-CCHC_4"/>
    <property type="match status" value="1"/>
</dbReference>
<dbReference type="Pfam" id="PF13456">
    <property type="entry name" value="RVT_3"/>
    <property type="match status" value="1"/>
</dbReference>
<dbReference type="SUPFAM" id="SSF56219">
    <property type="entry name" value="DNase I-like"/>
    <property type="match status" value="1"/>
</dbReference>
<evidence type="ECO:0000259" key="1">
    <source>
        <dbReference type="Pfam" id="PF00078"/>
    </source>
</evidence>
<dbReference type="InterPro" id="IPR036691">
    <property type="entry name" value="Endo/exonu/phosph_ase_sf"/>
</dbReference>
<dbReference type="InterPro" id="IPR012337">
    <property type="entry name" value="RNaseH-like_sf"/>
</dbReference>
<evidence type="ECO:0000259" key="2">
    <source>
        <dbReference type="Pfam" id="PF13456"/>
    </source>
</evidence>
<gene>
    <name evidence="4" type="ORF">FSB_LOCUS17082</name>
</gene>
<protein>
    <recommendedName>
        <fullName evidence="5">RNase H type-1 domain-containing protein</fullName>
    </recommendedName>
</protein>
<sequence>MGCQHTSKQIGQALGRLIPVVDSEDEVSWGDFVRIRVALNISKPLCRGKKIDLEGGKEVLVSFKYERLANFCYWAQARAPFRQKTVSVDGSLFSHYRSESKSTIPQAPPQSDLADGGSSVAHGVNLEDVLNMASIFIDLEHFPSNCQKSGNQGDGVRSCRKSNIPVTHDLPPPVPMSILAWNCRGLGNPCIVQELFRLVWEQDLLVLFVVKTGLDTARLEVLRCQLKFSSKLVVSRREHGGGLALFWKQEANLMIKSYSTHHIDTVVNESIEDSWHFTGFYGVSETHRRHVSWSLLQHLHQQTDLPWLCMGDFNELLSMEEKQGGSIRSSRQMQDFRDAIDECGFTWCNNKLELGTIWERLDRGLANILWINKYPEARVHHLHTCSSDHSPIYLILQPEPYQRRPFQKPFRFEEVWLTNSRCRDTVEATWFTQKNGTPMFQVQDKIRNYRQELRKWSKSTFGSITKALKTKIAQLKAAEAASMRGWLKGGTAILGSSTSKHPNTDTRTSFGNYKMIRGPFTLAMKQWVACTDVSSAVLSCLNSGSILKSINHTYITLIPKKQNPTKVTDFRPISLCNVIYKILSKILTIRLKTILPKIISETQSAFVPGRLITDNILVAFETLHHMKTRHTSKDGFMALKLDMSHITSERHYFPENAKVANLIDQVSNTWKLPLIQHLFTPIEAQKILGLPLSTHATPDKLYWPHTASEEDVLHALWGCQVAVNLWAKNTSFQSLQGSSFTSFTYLLAWVSNTMDEQLHLDYLSHHARSLCSPAHSSPTRWIPPQVGTWKVNFDGAMFQASLTSGVGVVVRDHRGYALAALSQKFPIAHALVVIEARAARAAIQLALDLKLDRVSFEGDSTQVITALQCQDNNYTSYGHLIAETQNKTLSLQSFTFEHVGRSANSVAHADLAH</sequence>
<evidence type="ECO:0008006" key="5">
    <source>
        <dbReference type="Google" id="ProtNLM"/>
    </source>
</evidence>
<feature type="domain" description="RNase H type-1" evidence="2">
    <location>
        <begin position="792"/>
        <end position="909"/>
    </location>
</feature>
<evidence type="ECO:0000313" key="4">
    <source>
        <dbReference type="EMBL" id="SPC89200.1"/>
    </source>
</evidence>
<name>A0A2N9FQ30_FAGSY</name>
<dbReference type="CDD" id="cd01650">
    <property type="entry name" value="RT_nLTR_like"/>
    <property type="match status" value="1"/>
</dbReference>
<dbReference type="SUPFAM" id="SSF53098">
    <property type="entry name" value="Ribonuclease H-like"/>
    <property type="match status" value="1"/>
</dbReference>
<dbReference type="Gene3D" id="3.60.10.10">
    <property type="entry name" value="Endonuclease/exonuclease/phosphatase"/>
    <property type="match status" value="1"/>
</dbReference>
<dbReference type="InterPro" id="IPR036397">
    <property type="entry name" value="RNaseH_sf"/>
</dbReference>
<organism evidence="4">
    <name type="scientific">Fagus sylvatica</name>
    <name type="common">Beechnut</name>
    <dbReference type="NCBI Taxonomy" id="28930"/>
    <lineage>
        <taxon>Eukaryota</taxon>
        <taxon>Viridiplantae</taxon>
        <taxon>Streptophyta</taxon>
        <taxon>Embryophyta</taxon>
        <taxon>Tracheophyta</taxon>
        <taxon>Spermatophyta</taxon>
        <taxon>Magnoliopsida</taxon>
        <taxon>eudicotyledons</taxon>
        <taxon>Gunneridae</taxon>
        <taxon>Pentapetalae</taxon>
        <taxon>rosids</taxon>
        <taxon>fabids</taxon>
        <taxon>Fagales</taxon>
        <taxon>Fagaceae</taxon>
        <taxon>Fagus</taxon>
    </lineage>
</organism>
<reference evidence="4" key="1">
    <citation type="submission" date="2018-02" db="EMBL/GenBank/DDBJ databases">
        <authorList>
            <person name="Cohen D.B."/>
            <person name="Kent A.D."/>
        </authorList>
    </citation>
    <scope>NUCLEOTIDE SEQUENCE</scope>
</reference>
<evidence type="ECO:0000259" key="3">
    <source>
        <dbReference type="Pfam" id="PF14392"/>
    </source>
</evidence>
<dbReference type="Pfam" id="PF00078">
    <property type="entry name" value="RVT_1"/>
    <property type="match status" value="1"/>
</dbReference>
<dbReference type="PANTHER" id="PTHR33710">
    <property type="entry name" value="BNAC02G09200D PROTEIN"/>
    <property type="match status" value="1"/>
</dbReference>
<accession>A0A2N9FQ30</accession>
<dbReference type="InterPro" id="IPR000477">
    <property type="entry name" value="RT_dom"/>
</dbReference>
<dbReference type="AlphaFoldDB" id="A0A2N9FQ30"/>
<dbReference type="InterPro" id="IPR044730">
    <property type="entry name" value="RNase_H-like_dom_plant"/>
</dbReference>
<dbReference type="GO" id="GO:0003676">
    <property type="term" value="F:nucleic acid binding"/>
    <property type="evidence" value="ECO:0007669"/>
    <property type="project" value="InterPro"/>
</dbReference>
<dbReference type="InterPro" id="IPR025836">
    <property type="entry name" value="Zn_knuckle_CX2CX4HX4C"/>
</dbReference>
<feature type="domain" description="Reverse transcriptase" evidence="1">
    <location>
        <begin position="558"/>
        <end position="638"/>
    </location>
</feature>
<dbReference type="Gene3D" id="3.30.420.10">
    <property type="entry name" value="Ribonuclease H-like superfamily/Ribonuclease H"/>
    <property type="match status" value="1"/>
</dbReference>
<dbReference type="GO" id="GO:0004523">
    <property type="term" value="F:RNA-DNA hybrid ribonuclease activity"/>
    <property type="evidence" value="ECO:0007669"/>
    <property type="project" value="InterPro"/>
</dbReference>
<dbReference type="CDD" id="cd06222">
    <property type="entry name" value="RNase_H_like"/>
    <property type="match status" value="1"/>
</dbReference>
<dbReference type="EMBL" id="OIVN01001049">
    <property type="protein sequence ID" value="SPC89200.1"/>
    <property type="molecule type" value="Genomic_DNA"/>
</dbReference>